<dbReference type="AlphaFoldDB" id="A0A0D2QR03"/>
<dbReference type="Gramene" id="KJB60462">
    <property type="protein sequence ID" value="KJB60462"/>
    <property type="gene ID" value="B456_009G307000"/>
</dbReference>
<proteinExistence type="predicted"/>
<organism evidence="1 2">
    <name type="scientific">Gossypium raimondii</name>
    <name type="common">Peruvian cotton</name>
    <name type="synonym">Gossypium klotzschianum subsp. raimondii</name>
    <dbReference type="NCBI Taxonomy" id="29730"/>
    <lineage>
        <taxon>Eukaryota</taxon>
        <taxon>Viridiplantae</taxon>
        <taxon>Streptophyta</taxon>
        <taxon>Embryophyta</taxon>
        <taxon>Tracheophyta</taxon>
        <taxon>Spermatophyta</taxon>
        <taxon>Magnoliopsida</taxon>
        <taxon>eudicotyledons</taxon>
        <taxon>Gunneridae</taxon>
        <taxon>Pentapetalae</taxon>
        <taxon>rosids</taxon>
        <taxon>malvids</taxon>
        <taxon>Malvales</taxon>
        <taxon>Malvaceae</taxon>
        <taxon>Malvoideae</taxon>
        <taxon>Gossypium</taxon>
    </lineage>
</organism>
<dbReference type="OMA" id="WAVFKQY"/>
<evidence type="ECO:0000313" key="1">
    <source>
        <dbReference type="EMBL" id="KJB60462.1"/>
    </source>
</evidence>
<dbReference type="EMBL" id="CM001748">
    <property type="protein sequence ID" value="KJB60462.1"/>
    <property type="molecule type" value="Genomic_DNA"/>
</dbReference>
<reference evidence="1 2" key="1">
    <citation type="journal article" date="2012" name="Nature">
        <title>Repeated polyploidization of Gossypium genomes and the evolution of spinnable cotton fibres.</title>
        <authorList>
            <person name="Paterson A.H."/>
            <person name="Wendel J.F."/>
            <person name="Gundlach H."/>
            <person name="Guo H."/>
            <person name="Jenkins J."/>
            <person name="Jin D."/>
            <person name="Llewellyn D."/>
            <person name="Showmaker K.C."/>
            <person name="Shu S."/>
            <person name="Udall J."/>
            <person name="Yoo M.J."/>
            <person name="Byers R."/>
            <person name="Chen W."/>
            <person name="Doron-Faigenboim A."/>
            <person name="Duke M.V."/>
            <person name="Gong L."/>
            <person name="Grimwood J."/>
            <person name="Grover C."/>
            <person name="Grupp K."/>
            <person name="Hu G."/>
            <person name="Lee T.H."/>
            <person name="Li J."/>
            <person name="Lin L."/>
            <person name="Liu T."/>
            <person name="Marler B.S."/>
            <person name="Page J.T."/>
            <person name="Roberts A.W."/>
            <person name="Romanel E."/>
            <person name="Sanders W.S."/>
            <person name="Szadkowski E."/>
            <person name="Tan X."/>
            <person name="Tang H."/>
            <person name="Xu C."/>
            <person name="Wang J."/>
            <person name="Wang Z."/>
            <person name="Zhang D."/>
            <person name="Zhang L."/>
            <person name="Ashrafi H."/>
            <person name="Bedon F."/>
            <person name="Bowers J.E."/>
            <person name="Brubaker C.L."/>
            <person name="Chee P.W."/>
            <person name="Das S."/>
            <person name="Gingle A.R."/>
            <person name="Haigler C.H."/>
            <person name="Harker D."/>
            <person name="Hoffmann L.V."/>
            <person name="Hovav R."/>
            <person name="Jones D.C."/>
            <person name="Lemke C."/>
            <person name="Mansoor S."/>
            <person name="ur Rahman M."/>
            <person name="Rainville L.N."/>
            <person name="Rambani A."/>
            <person name="Reddy U.K."/>
            <person name="Rong J.K."/>
            <person name="Saranga Y."/>
            <person name="Scheffler B.E."/>
            <person name="Scheffler J.A."/>
            <person name="Stelly D.M."/>
            <person name="Triplett B.A."/>
            <person name="Van Deynze A."/>
            <person name="Vaslin M.F."/>
            <person name="Waghmare V.N."/>
            <person name="Walford S.A."/>
            <person name="Wright R.J."/>
            <person name="Zaki E.A."/>
            <person name="Zhang T."/>
            <person name="Dennis E.S."/>
            <person name="Mayer K.F."/>
            <person name="Peterson D.G."/>
            <person name="Rokhsar D.S."/>
            <person name="Wang X."/>
            <person name="Schmutz J."/>
        </authorList>
    </citation>
    <scope>NUCLEOTIDE SEQUENCE [LARGE SCALE GENOMIC DNA]</scope>
</reference>
<accession>A0A0D2QR03</accession>
<keyword evidence="2" id="KW-1185">Reference proteome</keyword>
<gene>
    <name evidence="1" type="ORF">B456_009G307000</name>
</gene>
<dbReference type="STRING" id="29730.A0A0D2QR03"/>
<dbReference type="Proteomes" id="UP000032304">
    <property type="component" value="Chromosome 9"/>
</dbReference>
<protein>
    <submittedName>
        <fullName evidence="1">Uncharacterized protein</fullName>
    </submittedName>
</protein>
<evidence type="ECO:0000313" key="2">
    <source>
        <dbReference type="Proteomes" id="UP000032304"/>
    </source>
</evidence>
<name>A0A0D2QR03_GOSRA</name>
<sequence>MFVWAVFKQYFPYQFRGYIEKYSQRLLSFVYPYIQFTFNEFTGERLNHPSHVFKFSFRNRFYLCLSVPNSKFPEN</sequence>
<dbReference type="eggNOG" id="KOG0743">
    <property type="taxonomic scope" value="Eukaryota"/>
</dbReference>